<dbReference type="Proteomes" id="UP000595437">
    <property type="component" value="Chromosome 4"/>
</dbReference>
<keyword evidence="2" id="KW-1185">Reference proteome</keyword>
<reference evidence="2" key="1">
    <citation type="submission" date="2021-01" db="EMBL/GenBank/DDBJ databases">
        <title>Caligus Genome Assembly.</title>
        <authorList>
            <person name="Gallardo-Escarate C."/>
        </authorList>
    </citation>
    <scope>NUCLEOTIDE SEQUENCE [LARGE SCALE GENOMIC DNA]</scope>
</reference>
<feature type="non-terminal residue" evidence="1">
    <location>
        <position position="1"/>
    </location>
</feature>
<dbReference type="OrthoDB" id="8065988at2759"/>
<dbReference type="AlphaFoldDB" id="A0A7T8KE84"/>
<name>A0A7T8KE84_CALRO</name>
<evidence type="ECO:0000313" key="2">
    <source>
        <dbReference type="Proteomes" id="UP000595437"/>
    </source>
</evidence>
<gene>
    <name evidence="1" type="ORF">FKW44_007091</name>
</gene>
<proteinExistence type="predicted"/>
<accession>A0A7T8KE84</accession>
<protein>
    <submittedName>
        <fullName evidence="1">Uncharacterized protein</fullName>
    </submittedName>
</protein>
<sequence length="77" mass="8577">EEEETPYHLIFDCPSTRQKIISLEGDIGERRLAFEDFIFKAFKFLNIDKLICNNTESAKIGSLPADTGLSSGEVGPI</sequence>
<organism evidence="1 2">
    <name type="scientific">Caligus rogercresseyi</name>
    <name type="common">Sea louse</name>
    <dbReference type="NCBI Taxonomy" id="217165"/>
    <lineage>
        <taxon>Eukaryota</taxon>
        <taxon>Metazoa</taxon>
        <taxon>Ecdysozoa</taxon>
        <taxon>Arthropoda</taxon>
        <taxon>Crustacea</taxon>
        <taxon>Multicrustacea</taxon>
        <taxon>Hexanauplia</taxon>
        <taxon>Copepoda</taxon>
        <taxon>Siphonostomatoida</taxon>
        <taxon>Caligidae</taxon>
        <taxon>Caligus</taxon>
    </lineage>
</organism>
<dbReference type="EMBL" id="CP045893">
    <property type="protein sequence ID" value="QQP54297.1"/>
    <property type="molecule type" value="Genomic_DNA"/>
</dbReference>
<evidence type="ECO:0000313" key="1">
    <source>
        <dbReference type="EMBL" id="QQP54297.1"/>
    </source>
</evidence>